<evidence type="ECO:0000313" key="3">
    <source>
        <dbReference type="Proteomes" id="UP000198648"/>
    </source>
</evidence>
<name>A0A1H8ZJ99_9FLAO</name>
<protein>
    <submittedName>
        <fullName evidence="2">Uncharacterized protein</fullName>
    </submittedName>
</protein>
<dbReference type="EMBL" id="FOEI01000001">
    <property type="protein sequence ID" value="SEP64512.1"/>
    <property type="molecule type" value="Genomic_DNA"/>
</dbReference>
<keyword evidence="3" id="KW-1185">Reference proteome</keyword>
<dbReference type="STRING" id="1299341.SAMN05444005_101747"/>
<accession>A0A1H8ZJ99</accession>
<dbReference type="Proteomes" id="UP000198648">
    <property type="component" value="Unassembled WGS sequence"/>
</dbReference>
<feature type="transmembrane region" description="Helical" evidence="1">
    <location>
        <begin position="79"/>
        <end position="99"/>
    </location>
</feature>
<proteinExistence type="predicted"/>
<dbReference type="RefSeq" id="WP_091465296.1">
    <property type="nucleotide sequence ID" value="NZ_FOEI01000001.1"/>
</dbReference>
<dbReference type="OrthoDB" id="981524at2"/>
<organism evidence="2 3">
    <name type="scientific">Flavobacterium urocaniciphilum</name>
    <dbReference type="NCBI Taxonomy" id="1299341"/>
    <lineage>
        <taxon>Bacteria</taxon>
        <taxon>Pseudomonadati</taxon>
        <taxon>Bacteroidota</taxon>
        <taxon>Flavobacteriia</taxon>
        <taxon>Flavobacteriales</taxon>
        <taxon>Flavobacteriaceae</taxon>
        <taxon>Flavobacterium</taxon>
    </lineage>
</organism>
<keyword evidence="1" id="KW-1133">Transmembrane helix</keyword>
<sequence>MKTDLENNKLKSGFKTPDDYFDNLSDTILSKWNGTYNSEIIPKNTGFSIPDDYFSNNESKLIDTILPQKTKVISLKATILKVTSIAAVLLITIISPLFYNASETKKTELAAMNYLELNSEELSVYEIGQLLENEDISELENELIYNDLD</sequence>
<reference evidence="2 3" key="1">
    <citation type="submission" date="2016-10" db="EMBL/GenBank/DDBJ databases">
        <authorList>
            <person name="de Groot N.N."/>
        </authorList>
    </citation>
    <scope>NUCLEOTIDE SEQUENCE [LARGE SCALE GENOMIC DNA]</scope>
    <source>
        <strain evidence="2 3">DSM 27078</strain>
    </source>
</reference>
<evidence type="ECO:0000256" key="1">
    <source>
        <dbReference type="SAM" id="Phobius"/>
    </source>
</evidence>
<keyword evidence="1" id="KW-0472">Membrane</keyword>
<gene>
    <name evidence="2" type="ORF">SAMN05444005_101747</name>
</gene>
<dbReference type="AlphaFoldDB" id="A0A1H8ZJ99"/>
<evidence type="ECO:0000313" key="2">
    <source>
        <dbReference type="EMBL" id="SEP64512.1"/>
    </source>
</evidence>
<keyword evidence="1" id="KW-0812">Transmembrane</keyword>